<feature type="compositionally biased region" description="Polar residues" evidence="1">
    <location>
        <begin position="225"/>
        <end position="250"/>
    </location>
</feature>
<dbReference type="OrthoDB" id="4086586at2759"/>
<feature type="region of interest" description="Disordered" evidence="1">
    <location>
        <begin position="279"/>
        <end position="368"/>
    </location>
</feature>
<keyword evidence="3" id="KW-1185">Reference proteome</keyword>
<protein>
    <submittedName>
        <fullName evidence="2">Uncharacterized protein</fullName>
    </submittedName>
</protein>
<gene>
    <name evidence="2" type="ORF">CANVERA_P2215</name>
</gene>
<feature type="region of interest" description="Disordered" evidence="1">
    <location>
        <begin position="165"/>
        <end position="266"/>
    </location>
</feature>
<evidence type="ECO:0000313" key="3">
    <source>
        <dbReference type="Proteomes" id="UP001152885"/>
    </source>
</evidence>
<feature type="compositionally biased region" description="Basic and acidic residues" evidence="1">
    <location>
        <begin position="1"/>
        <end position="15"/>
    </location>
</feature>
<feature type="compositionally biased region" description="Basic residues" evidence="1">
    <location>
        <begin position="330"/>
        <end position="339"/>
    </location>
</feature>
<dbReference type="EMBL" id="CANTUO010000002">
    <property type="protein sequence ID" value="CAI5757702.1"/>
    <property type="molecule type" value="Genomic_DNA"/>
</dbReference>
<feature type="compositionally biased region" description="Low complexity" evidence="1">
    <location>
        <begin position="257"/>
        <end position="266"/>
    </location>
</feature>
<evidence type="ECO:0000256" key="1">
    <source>
        <dbReference type="SAM" id="MobiDB-lite"/>
    </source>
</evidence>
<feature type="compositionally biased region" description="Low complexity" evidence="1">
    <location>
        <begin position="405"/>
        <end position="416"/>
    </location>
</feature>
<evidence type="ECO:0000313" key="2">
    <source>
        <dbReference type="EMBL" id="CAI5757702.1"/>
    </source>
</evidence>
<organism evidence="2 3">
    <name type="scientific">Candida verbasci</name>
    <dbReference type="NCBI Taxonomy" id="1227364"/>
    <lineage>
        <taxon>Eukaryota</taxon>
        <taxon>Fungi</taxon>
        <taxon>Dikarya</taxon>
        <taxon>Ascomycota</taxon>
        <taxon>Saccharomycotina</taxon>
        <taxon>Pichiomycetes</taxon>
        <taxon>Debaryomycetaceae</taxon>
        <taxon>Candida/Lodderomyces clade</taxon>
        <taxon>Candida</taxon>
    </lineage>
</organism>
<feature type="region of interest" description="Disordered" evidence="1">
    <location>
        <begin position="1"/>
        <end position="35"/>
    </location>
</feature>
<name>A0A9W4X9U5_9ASCO</name>
<feature type="region of interest" description="Disordered" evidence="1">
    <location>
        <begin position="395"/>
        <end position="442"/>
    </location>
</feature>
<dbReference type="AlphaFoldDB" id="A0A9W4X9U5"/>
<accession>A0A9W4X9U5</accession>
<feature type="compositionally biased region" description="Low complexity" evidence="1">
    <location>
        <begin position="22"/>
        <end position="35"/>
    </location>
</feature>
<proteinExistence type="predicted"/>
<feature type="compositionally biased region" description="Acidic residues" evidence="1">
    <location>
        <begin position="206"/>
        <end position="215"/>
    </location>
</feature>
<dbReference type="Proteomes" id="UP001152885">
    <property type="component" value="Unassembled WGS sequence"/>
</dbReference>
<comment type="caution">
    <text evidence="2">The sequence shown here is derived from an EMBL/GenBank/DDBJ whole genome shotgun (WGS) entry which is preliminary data.</text>
</comment>
<feature type="compositionally biased region" description="Low complexity" evidence="1">
    <location>
        <begin position="340"/>
        <end position="358"/>
    </location>
</feature>
<feature type="compositionally biased region" description="Polar residues" evidence="1">
    <location>
        <begin position="421"/>
        <end position="435"/>
    </location>
</feature>
<feature type="compositionally biased region" description="Polar residues" evidence="1">
    <location>
        <begin position="279"/>
        <end position="289"/>
    </location>
</feature>
<feature type="compositionally biased region" description="Basic and acidic residues" evidence="1">
    <location>
        <begin position="195"/>
        <end position="205"/>
    </location>
</feature>
<sequence length="582" mass="64375">MSDEYLHSSPQKEDQSNIANIQTQTPASKKTAATSTLQINRTISTSSIKQNPPPSASKFINQTTNFSGWTPLISKCYNSEQILSFNSTPNVLNKQQQQIPQESIVDLNGGCFGLTPFINTPYEKIFHQQFNNICDFYIESPIKNGNNTNLQTITPSKFNLSSVAKSKSNNSSIKTKRSITLVDTPPRRGAKSNKTHTEEVKVKEEKEEEEDEKQEELEKVKENASETPCKSKSTVLRDVTNNSNQFQTPAKQKLHAPSSPSTIIISSPVKNDSAIKTKNILGNNNSKQVPPSPTPAKKVNSVSNAANIPMMGVFTEKKESSTTTTTTSKPKPKPKKKVSHNNNDNHSNHNASNNISFNAPPPVNVGKNRADNKVKMQQGMSKFQIVLTDVHNLMNPQKPKKTKQKQPQQQPSQSSHPPVPTLTQQHSNLDSSMNTTKDHSHSSIISNNVSHIHTTQSSFEVSSTPNNHNKFLLDKISPNDNSFYSNVTSTSMAPPQKVNHVPQQQGQPQVYMPQQQPIYPFMSMTMSTPQHQNIIYNNNMSNVIDGSGLHVSPDVSYGFGTPGFNSIFNLGSYSKNFDDSIG</sequence>
<reference evidence="2" key="1">
    <citation type="submission" date="2022-12" db="EMBL/GenBank/DDBJ databases">
        <authorList>
            <person name="Brejova B."/>
        </authorList>
    </citation>
    <scope>NUCLEOTIDE SEQUENCE</scope>
</reference>